<evidence type="ECO:0000313" key="3">
    <source>
        <dbReference type="Proteomes" id="UP000272942"/>
    </source>
</evidence>
<reference evidence="4" key="1">
    <citation type="submission" date="2016-06" db="UniProtKB">
        <authorList>
            <consortium name="WormBaseParasite"/>
        </authorList>
    </citation>
    <scope>IDENTIFICATION</scope>
</reference>
<reference evidence="2 3" key="2">
    <citation type="submission" date="2018-11" db="EMBL/GenBank/DDBJ databases">
        <authorList>
            <consortium name="Pathogen Informatics"/>
        </authorList>
    </citation>
    <scope>NUCLEOTIDE SEQUENCE [LARGE SCALE GENOMIC DNA]</scope>
    <source>
        <strain evidence="2 3">Egypt</strain>
    </source>
</reference>
<dbReference type="AlphaFoldDB" id="A0A183AKI5"/>
<keyword evidence="3" id="KW-1185">Reference proteome</keyword>
<proteinExistence type="predicted"/>
<feature type="compositionally biased region" description="Polar residues" evidence="1">
    <location>
        <begin position="135"/>
        <end position="152"/>
    </location>
</feature>
<dbReference type="Proteomes" id="UP000272942">
    <property type="component" value="Unassembled WGS sequence"/>
</dbReference>
<evidence type="ECO:0000256" key="1">
    <source>
        <dbReference type="SAM" id="MobiDB-lite"/>
    </source>
</evidence>
<accession>A0A183AKI5</accession>
<protein>
    <submittedName>
        <fullName evidence="4">SOCS box domain-containing protein</fullName>
    </submittedName>
</protein>
<dbReference type="OrthoDB" id="9986652at2759"/>
<feature type="region of interest" description="Disordered" evidence="1">
    <location>
        <begin position="135"/>
        <end position="169"/>
    </location>
</feature>
<dbReference type="EMBL" id="UZAN01044639">
    <property type="protein sequence ID" value="VDP81194.1"/>
    <property type="molecule type" value="Genomic_DNA"/>
</dbReference>
<name>A0A183AKI5_9TREM</name>
<evidence type="ECO:0000313" key="2">
    <source>
        <dbReference type="EMBL" id="VDP81194.1"/>
    </source>
</evidence>
<evidence type="ECO:0000313" key="4">
    <source>
        <dbReference type="WBParaSite" id="ECPE_0000748601-mRNA-1"/>
    </source>
</evidence>
<sequence length="458" mass="50069">MLVPLAPTVRGPLLPSQVDNTSGRFQTDPWVNPITPGSVHLSGRNEDQPVYENGYQVIVHRSAPILYAFDPRFLNSRIAITNLNPDISDEDDLLPHSDELGVLKASVSLLKLPTWERIATTVKLKCSTATARPLSMSNPSRYHATSGQSNNLSGGGMLRTAPRRRRSSDVNHGVEPLVVASNLPFPHILNIFYSRDGYLLFTVSTDQRIYTLARLRTLRFDRAICPIHTCPTNYMPVMSRCGSRLAVLTNQYVCQTVANPRSIVSSMCYGERSATASNNLRHSIPSVTADVLTRTNFGGHRSSESRENRSCTHLSKRLEPSTQSMEINRTLATSSPALPPFERDDTVASGGLGVVCGSLSSSFPSPLARVHFAETQQSVRQSTRVLSTDNQPCAAGSSVSLSSVPVTSSMTNSPVPPTSNATTFATRRQIEVVLVYQLPPPPTLQALVRQRILQVHIS</sequence>
<gene>
    <name evidence="2" type="ORF">ECPE_LOCUS7470</name>
</gene>
<dbReference type="WBParaSite" id="ECPE_0000748601-mRNA-1">
    <property type="protein sequence ID" value="ECPE_0000748601-mRNA-1"/>
    <property type="gene ID" value="ECPE_0000748601"/>
</dbReference>
<organism evidence="4">
    <name type="scientific">Echinostoma caproni</name>
    <dbReference type="NCBI Taxonomy" id="27848"/>
    <lineage>
        <taxon>Eukaryota</taxon>
        <taxon>Metazoa</taxon>
        <taxon>Spiralia</taxon>
        <taxon>Lophotrochozoa</taxon>
        <taxon>Platyhelminthes</taxon>
        <taxon>Trematoda</taxon>
        <taxon>Digenea</taxon>
        <taxon>Plagiorchiida</taxon>
        <taxon>Echinostomata</taxon>
        <taxon>Echinostomatoidea</taxon>
        <taxon>Echinostomatidae</taxon>
        <taxon>Echinostoma</taxon>
    </lineage>
</organism>